<comment type="caution">
    <text evidence="1">The sequence shown here is derived from an EMBL/GenBank/DDBJ whole genome shotgun (WGS) entry which is preliminary data.</text>
</comment>
<dbReference type="Pfam" id="PF13692">
    <property type="entry name" value="Glyco_trans_1_4"/>
    <property type="match status" value="1"/>
</dbReference>
<evidence type="ECO:0000313" key="2">
    <source>
        <dbReference type="Proteomes" id="UP000485880"/>
    </source>
</evidence>
<keyword evidence="2" id="KW-1185">Reference proteome</keyword>
<dbReference type="PANTHER" id="PTHR12526:SF600">
    <property type="entry name" value="GLYCOSYL TRANSFERASE GROUP 1"/>
    <property type="match status" value="1"/>
</dbReference>
<sequence length="444" mass="48401">MSNMPQTSRKKALLVCAALPQLGSAGNLSYLYAFLDYLDSRQFGATILIVGYRLPKLLFRLSNYIPFRNVRLAGDGLLRFGDWILVLKPGAWRRAIYGGLVDSKFALLKEFAARLRRRHVSEAQVVMGHFAGPAEVAASQRWIARSKADFVLIDTIFLSAFGRNPPDGARSIIITHDVFHQRFASFVSRDIKVTPVITAATERDALKGFDTIVAISGEDASVFASLEPNARIVVFPSPVTPAAKTVTAEPAPSGGILFIGSKTSHNVDGLLWFLEDVWPGVRQRHPSATLNVAGSVCEEIPGDYAGVVKHHIVKDLAQVARRAGFAINPIRSGSGLKIKMLDYLANGLPFVTSQLGAQGFPRGDEEPFIVCDDAPSFCEAVNLLLGDPETLRSMSQRCAPYAQQFSRDSLFAKLDAAFFYKAIAQSPWQPATKSPSSNETSVSL</sequence>
<dbReference type="Gene3D" id="3.40.50.2000">
    <property type="entry name" value="Glycogen Phosphorylase B"/>
    <property type="match status" value="1"/>
</dbReference>
<dbReference type="GO" id="GO:0016757">
    <property type="term" value="F:glycosyltransferase activity"/>
    <property type="evidence" value="ECO:0007669"/>
    <property type="project" value="TreeGrafter"/>
</dbReference>
<dbReference type="SUPFAM" id="SSF53756">
    <property type="entry name" value="UDP-Glycosyltransferase/glycogen phosphorylase"/>
    <property type="match status" value="1"/>
</dbReference>
<accession>A0A8B6M8Q0</accession>
<protein>
    <submittedName>
        <fullName evidence="1">Uncharacterized protein</fullName>
    </submittedName>
</protein>
<dbReference type="Proteomes" id="UP000485880">
    <property type="component" value="Unassembled WGS sequence"/>
</dbReference>
<proteinExistence type="predicted"/>
<organism evidence="1 2">
    <name type="scientific">Methylocella tundrae</name>
    <dbReference type="NCBI Taxonomy" id="227605"/>
    <lineage>
        <taxon>Bacteria</taxon>
        <taxon>Pseudomonadati</taxon>
        <taxon>Pseudomonadota</taxon>
        <taxon>Alphaproteobacteria</taxon>
        <taxon>Hyphomicrobiales</taxon>
        <taxon>Beijerinckiaceae</taxon>
        <taxon>Methylocella</taxon>
    </lineage>
</organism>
<name>A0A8B6M8Q0_METTU</name>
<dbReference type="PANTHER" id="PTHR12526">
    <property type="entry name" value="GLYCOSYLTRANSFERASE"/>
    <property type="match status" value="1"/>
</dbReference>
<reference evidence="1 2" key="1">
    <citation type="submission" date="2019-05" db="EMBL/GenBank/DDBJ databases">
        <authorList>
            <person name="Farhan Ul Haque M."/>
        </authorList>
    </citation>
    <scope>NUCLEOTIDE SEQUENCE [LARGE SCALE GENOMIC DNA]</scope>
    <source>
        <strain evidence="1">2</strain>
    </source>
</reference>
<gene>
    <name evidence="1" type="ORF">MPC4_390012</name>
</gene>
<evidence type="ECO:0000313" key="1">
    <source>
        <dbReference type="EMBL" id="VTZ51403.1"/>
    </source>
</evidence>
<dbReference type="EMBL" id="CABFMQ020000097">
    <property type="protein sequence ID" value="VTZ51403.1"/>
    <property type="molecule type" value="Genomic_DNA"/>
</dbReference>
<dbReference type="AlphaFoldDB" id="A0A8B6M8Q0"/>